<dbReference type="InterPro" id="IPR001509">
    <property type="entry name" value="Epimerase_deHydtase"/>
</dbReference>
<dbReference type="InterPro" id="IPR036291">
    <property type="entry name" value="NAD(P)-bd_dom_sf"/>
</dbReference>
<evidence type="ECO:0000313" key="3">
    <source>
        <dbReference type="Proteomes" id="UP000711178"/>
    </source>
</evidence>
<reference evidence="2 3" key="1">
    <citation type="submission" date="2021-05" db="EMBL/GenBank/DDBJ databases">
        <title>Draft Whole Genome Sequencing Of Biosensor Chromobacterium violaceum Strain CV026 Reveals A Regulatory RNA In Chromobacterium violaceum Phenotype Regulatory Network.</title>
        <authorList>
            <person name="Hong K.W."/>
            <person name="Chan K.G."/>
            <person name="Chang C.-Y."/>
        </authorList>
    </citation>
    <scope>NUCLEOTIDE SEQUENCE [LARGE SCALE GENOMIC DNA]</scope>
    <source>
        <strain evidence="2 3">ATCC 31532</strain>
    </source>
</reference>
<dbReference type="SUPFAM" id="SSF51735">
    <property type="entry name" value="NAD(P)-binding Rossmann-fold domains"/>
    <property type="match status" value="1"/>
</dbReference>
<evidence type="ECO:0000259" key="1">
    <source>
        <dbReference type="Pfam" id="PF01370"/>
    </source>
</evidence>
<gene>
    <name evidence="2" type="ORF">KIF53_15710</name>
</gene>
<organism evidence="2 3">
    <name type="scientific">Chromobacterium subtsugae</name>
    <dbReference type="NCBI Taxonomy" id="251747"/>
    <lineage>
        <taxon>Bacteria</taxon>
        <taxon>Pseudomonadati</taxon>
        <taxon>Pseudomonadota</taxon>
        <taxon>Betaproteobacteria</taxon>
        <taxon>Neisseriales</taxon>
        <taxon>Chromobacteriaceae</taxon>
        <taxon>Chromobacterium</taxon>
    </lineage>
</organism>
<evidence type="ECO:0000313" key="2">
    <source>
        <dbReference type="EMBL" id="MBW8289079.1"/>
    </source>
</evidence>
<dbReference type="Proteomes" id="UP000711178">
    <property type="component" value="Unassembled WGS sequence"/>
</dbReference>
<sequence length="336" mass="37349">MMRILVTGATGGLGRNAVESLLARGCQVRATGRKMDIGRQLARQGAQFVALDLAAATPGELAELLRGVQAVWHCAALSSPWGPEADFVAANVTATRNLLQAAGQSQATRFVHISTPALYFDFRHHFDIPENYRPARYVNAYARTKAQAEEWVQAAARDYPRLRCAILRPRAIFGEHDQVLIPRLARILRERRGRLPLPRGGAATLDLTYVGNVVHAMWLATQGPDIASGEAFNITNQQPAALRDMLRRLFIDELRQDMRIVDLPYPLLNAASHLLQWLAAASGREPALTPYSLGAVQFDMTLDNRRARERLGYQPIYSLEDGVARTARWLREQAHG</sequence>
<name>A0ABS7FG87_9NEIS</name>
<dbReference type="PANTHER" id="PTHR43245:SF46">
    <property type="entry name" value="NUCLEOSIDE-DIPHOSPHATE-SUGAR EPIMERASE"/>
    <property type="match status" value="1"/>
</dbReference>
<dbReference type="PANTHER" id="PTHR43245">
    <property type="entry name" value="BIFUNCTIONAL POLYMYXIN RESISTANCE PROTEIN ARNA"/>
    <property type="match status" value="1"/>
</dbReference>
<accession>A0ABS7FG87</accession>
<proteinExistence type="predicted"/>
<dbReference type="Pfam" id="PF01370">
    <property type="entry name" value="Epimerase"/>
    <property type="match status" value="1"/>
</dbReference>
<dbReference type="InterPro" id="IPR050177">
    <property type="entry name" value="Lipid_A_modif_metabolic_enz"/>
</dbReference>
<comment type="caution">
    <text evidence="2">The sequence shown here is derived from an EMBL/GenBank/DDBJ whole genome shotgun (WGS) entry which is preliminary data.</text>
</comment>
<feature type="domain" description="NAD-dependent epimerase/dehydratase" evidence="1">
    <location>
        <begin position="4"/>
        <end position="234"/>
    </location>
</feature>
<protein>
    <submittedName>
        <fullName evidence="2">NAD(P)-dependent oxidoreductase</fullName>
    </submittedName>
</protein>
<dbReference type="Gene3D" id="3.40.50.720">
    <property type="entry name" value="NAD(P)-binding Rossmann-like Domain"/>
    <property type="match status" value="1"/>
</dbReference>
<keyword evidence="3" id="KW-1185">Reference proteome</keyword>
<dbReference type="EMBL" id="JAHDTB010000014">
    <property type="protein sequence ID" value="MBW8289079.1"/>
    <property type="molecule type" value="Genomic_DNA"/>
</dbReference>